<dbReference type="Proteomes" id="UP000652761">
    <property type="component" value="Unassembled WGS sequence"/>
</dbReference>
<evidence type="ECO:0000313" key="2">
    <source>
        <dbReference type="Proteomes" id="UP000652761"/>
    </source>
</evidence>
<comment type="caution">
    <text evidence="1">The sequence shown here is derived from an EMBL/GenBank/DDBJ whole genome shotgun (WGS) entry which is preliminary data.</text>
</comment>
<gene>
    <name evidence="1" type="ORF">Taro_017785</name>
</gene>
<evidence type="ECO:0000313" key="1">
    <source>
        <dbReference type="EMBL" id="MQL85268.1"/>
    </source>
</evidence>
<protein>
    <submittedName>
        <fullName evidence="1">Uncharacterized protein</fullName>
    </submittedName>
</protein>
<reference evidence="1" key="1">
    <citation type="submission" date="2017-07" db="EMBL/GenBank/DDBJ databases">
        <title>Taro Niue Genome Assembly and Annotation.</title>
        <authorList>
            <person name="Atibalentja N."/>
            <person name="Keating K."/>
            <person name="Fields C.J."/>
        </authorList>
    </citation>
    <scope>NUCLEOTIDE SEQUENCE</scope>
    <source>
        <strain evidence="1">Niue_2</strain>
        <tissue evidence="1">Leaf</tissue>
    </source>
</reference>
<proteinExistence type="predicted"/>
<keyword evidence="2" id="KW-1185">Reference proteome</keyword>
<dbReference type="EMBL" id="NMUH01000818">
    <property type="protein sequence ID" value="MQL85268.1"/>
    <property type="molecule type" value="Genomic_DNA"/>
</dbReference>
<sequence length="177" mass="20767">MQDEVPEDDIIRAYQETFIDVLITRLIFDVDITEGINVRVGEYMRHRRKVGGTIARVPLEHYKGKTFGDVVKSTWCRSDNAERNTQNRAHQNMTYQRGRTSIYQLRDDFVKTHQCEPNRMKIFRMERCKALPNSTQQWVDDESNDRFERMTQMMTPALQSHDVTPISVKDAVIAVVE</sequence>
<dbReference type="AlphaFoldDB" id="A0A843UP37"/>
<organism evidence="1 2">
    <name type="scientific">Colocasia esculenta</name>
    <name type="common">Wild taro</name>
    <name type="synonym">Arum esculentum</name>
    <dbReference type="NCBI Taxonomy" id="4460"/>
    <lineage>
        <taxon>Eukaryota</taxon>
        <taxon>Viridiplantae</taxon>
        <taxon>Streptophyta</taxon>
        <taxon>Embryophyta</taxon>
        <taxon>Tracheophyta</taxon>
        <taxon>Spermatophyta</taxon>
        <taxon>Magnoliopsida</taxon>
        <taxon>Liliopsida</taxon>
        <taxon>Araceae</taxon>
        <taxon>Aroideae</taxon>
        <taxon>Colocasieae</taxon>
        <taxon>Colocasia</taxon>
    </lineage>
</organism>
<name>A0A843UP37_COLES</name>
<accession>A0A843UP37</accession>